<sequence>MEASPAHPGGDVATVRVTYRGDVVVATLARDATVRDLGAELERATGASLATQKLLGVKSGPRATAGVLVPSREADGALLVAAVAGLCDAAKPLMLMATPREEIQRLHDAEGVDHRVRGFDDEAKRHRRRQRSHRSRSGASAASASGPPSAALHPYTFGAYRALPIPPVLLASGAPPASAALSLLHRLASDPGVLGVMRTHKWKVGLLAEMPPEGKVGVSESCVLGYNVNMGAEIHLRLRTDDLRGFRRYGRVRETLLHELTHNVHGAHDAKFKALCSRLNVECARFDWKRGGNGAARLGGGGGESIGGFASDGEESWSEDEAMAATRASSGNALGGGEGGGGGGGVLGSAAENAARAAAARAAECAEREMADLARDAIDAAAASFDGRGGDGGDDDDDDDAMEAGEEEAAAAVAAEEEGRCDCGACSGSGGPFRIPPACLRRPASELGVVVPTADVAAAALAAPAAASDEEAEFETEANANAAEARDDEALAAVAASLDSSAAAAHAAAAAVAERAAAACAAMSSSTSVVSEVVVALDTIALILGNALSAPKGPSGDKFRCIKQNNPAFVRRAGRLRGSTELLRAAGFAPSGADGGELKLTRDDPALLYVVRSAVCDAVERARARC</sequence>
<feature type="region of interest" description="Disordered" evidence="1">
    <location>
        <begin position="117"/>
        <end position="148"/>
    </location>
</feature>
<feature type="compositionally biased region" description="Gly residues" evidence="1">
    <location>
        <begin position="297"/>
        <end position="306"/>
    </location>
</feature>
<dbReference type="STRING" id="564608.C1MTI8"/>
<evidence type="ECO:0000259" key="2">
    <source>
        <dbReference type="PROSITE" id="PS51397"/>
    </source>
</evidence>
<dbReference type="OrthoDB" id="49605at2759"/>
<dbReference type="Proteomes" id="UP000001876">
    <property type="component" value="Unassembled WGS sequence"/>
</dbReference>
<dbReference type="RefSeq" id="XP_003058871.1">
    <property type="nucleotide sequence ID" value="XM_003058825.1"/>
</dbReference>
<dbReference type="AlphaFoldDB" id="C1MTI8"/>
<dbReference type="Pfam" id="PF08325">
    <property type="entry name" value="WLM"/>
    <property type="match status" value="1"/>
</dbReference>
<feature type="compositionally biased region" description="Basic residues" evidence="1">
    <location>
        <begin position="125"/>
        <end position="136"/>
    </location>
</feature>
<feature type="region of interest" description="Disordered" evidence="1">
    <location>
        <begin position="383"/>
        <end position="413"/>
    </location>
</feature>
<dbReference type="InterPro" id="IPR013536">
    <property type="entry name" value="WLM_dom"/>
</dbReference>
<organism evidence="4">
    <name type="scientific">Micromonas pusilla (strain CCMP1545)</name>
    <name type="common">Picoplanktonic green alga</name>
    <dbReference type="NCBI Taxonomy" id="564608"/>
    <lineage>
        <taxon>Eukaryota</taxon>
        <taxon>Viridiplantae</taxon>
        <taxon>Chlorophyta</taxon>
        <taxon>Mamiellophyceae</taxon>
        <taxon>Mamiellales</taxon>
        <taxon>Mamiellaceae</taxon>
        <taxon>Micromonas</taxon>
    </lineage>
</organism>
<dbReference type="SUPFAM" id="SSF143503">
    <property type="entry name" value="PUG domain-like"/>
    <property type="match status" value="1"/>
</dbReference>
<feature type="compositionally biased region" description="Low complexity" evidence="1">
    <location>
        <begin position="137"/>
        <end position="148"/>
    </location>
</feature>
<feature type="domain" description="WLM" evidence="2">
    <location>
        <begin position="148"/>
        <end position="371"/>
    </location>
</feature>
<keyword evidence="4" id="KW-1185">Reference proteome</keyword>
<dbReference type="KEGG" id="mpp:MICPUCDRAFT_70863"/>
<dbReference type="PANTHER" id="PTHR47796:SF1">
    <property type="entry name" value="OS08G0500800 PROTEIN"/>
    <property type="match status" value="1"/>
</dbReference>
<dbReference type="InterPro" id="IPR036339">
    <property type="entry name" value="PUB-like_dom_sf"/>
</dbReference>
<dbReference type="MEROPS" id="M80.A02"/>
<evidence type="ECO:0000256" key="1">
    <source>
        <dbReference type="SAM" id="MobiDB-lite"/>
    </source>
</evidence>
<proteinExistence type="predicted"/>
<gene>
    <name evidence="3" type="ORF">MICPUCDRAFT_70863</name>
</gene>
<name>C1MTI8_MICPC</name>
<dbReference type="Gene3D" id="3.10.20.90">
    <property type="entry name" value="Phosphatidylinositol 3-kinase Catalytic Subunit, Chain A, domain 1"/>
    <property type="match status" value="1"/>
</dbReference>
<dbReference type="GeneID" id="9683936"/>
<feature type="compositionally biased region" description="Acidic residues" evidence="1">
    <location>
        <begin position="392"/>
        <end position="409"/>
    </location>
</feature>
<protein>
    <submittedName>
        <fullName evidence="3">Pub domain/WLM domain protein</fullName>
    </submittedName>
</protein>
<dbReference type="eggNOG" id="KOG4842">
    <property type="taxonomic scope" value="Eukaryota"/>
</dbReference>
<evidence type="ECO:0000313" key="3">
    <source>
        <dbReference type="EMBL" id="EEH57326.1"/>
    </source>
</evidence>
<dbReference type="CDD" id="cd10463">
    <property type="entry name" value="PUB_WLM"/>
    <property type="match status" value="1"/>
</dbReference>
<dbReference type="PROSITE" id="PS51397">
    <property type="entry name" value="WLM"/>
    <property type="match status" value="1"/>
</dbReference>
<dbReference type="EMBL" id="GG663739">
    <property type="protein sequence ID" value="EEH57326.1"/>
    <property type="molecule type" value="Genomic_DNA"/>
</dbReference>
<evidence type="ECO:0000313" key="4">
    <source>
        <dbReference type="Proteomes" id="UP000001876"/>
    </source>
</evidence>
<feature type="region of interest" description="Disordered" evidence="1">
    <location>
        <begin position="297"/>
        <end position="336"/>
    </location>
</feature>
<dbReference type="PANTHER" id="PTHR47796">
    <property type="entry name" value="ZINC METALLOPROTEINASE-LIKE PROTEIN"/>
    <property type="match status" value="1"/>
</dbReference>
<accession>C1MTI8</accession>
<dbReference type="Gene3D" id="1.20.58.2190">
    <property type="match status" value="1"/>
</dbReference>
<feature type="compositionally biased region" description="Acidic residues" evidence="1">
    <location>
        <begin position="312"/>
        <end position="322"/>
    </location>
</feature>
<reference evidence="3 4" key="1">
    <citation type="journal article" date="2009" name="Science">
        <title>Green evolution and dynamic adaptations revealed by genomes of the marine picoeukaryotes Micromonas.</title>
        <authorList>
            <person name="Worden A.Z."/>
            <person name="Lee J.H."/>
            <person name="Mock T."/>
            <person name="Rouze P."/>
            <person name="Simmons M.P."/>
            <person name="Aerts A.L."/>
            <person name="Allen A.E."/>
            <person name="Cuvelier M.L."/>
            <person name="Derelle E."/>
            <person name="Everett M.V."/>
            <person name="Foulon E."/>
            <person name="Grimwood J."/>
            <person name="Gundlach H."/>
            <person name="Henrissat B."/>
            <person name="Napoli C."/>
            <person name="McDonald S.M."/>
            <person name="Parker M.S."/>
            <person name="Rombauts S."/>
            <person name="Salamov A."/>
            <person name="Von Dassow P."/>
            <person name="Badger J.H."/>
            <person name="Coutinho P.M."/>
            <person name="Demir E."/>
            <person name="Dubchak I."/>
            <person name="Gentemann C."/>
            <person name="Eikrem W."/>
            <person name="Gready J.E."/>
            <person name="John U."/>
            <person name="Lanier W."/>
            <person name="Lindquist E.A."/>
            <person name="Lucas S."/>
            <person name="Mayer K.F."/>
            <person name="Moreau H."/>
            <person name="Not F."/>
            <person name="Otillar R."/>
            <person name="Panaud O."/>
            <person name="Pangilinan J."/>
            <person name="Paulsen I."/>
            <person name="Piegu B."/>
            <person name="Poliakov A."/>
            <person name="Robbens S."/>
            <person name="Schmutz J."/>
            <person name="Toulza E."/>
            <person name="Wyss T."/>
            <person name="Zelensky A."/>
            <person name="Zhou K."/>
            <person name="Armbrust E.V."/>
            <person name="Bhattacharya D."/>
            <person name="Goodenough U.W."/>
            <person name="Van de Peer Y."/>
            <person name="Grigoriev I.V."/>
        </authorList>
    </citation>
    <scope>NUCLEOTIDE SEQUENCE [LARGE SCALE GENOMIC DNA]</scope>
    <source>
        <strain evidence="3 4">CCMP1545</strain>
    </source>
</reference>